<feature type="binding site" evidence="19">
    <location>
        <position position="35"/>
    </location>
    <ligand>
        <name>GTP</name>
        <dbReference type="ChEBI" id="CHEBI:37565"/>
    </ligand>
</feature>
<keyword evidence="24" id="KW-1185">Reference proteome</keyword>
<feature type="binding site" evidence="19">
    <location>
        <position position="174"/>
    </location>
    <ligand>
        <name>GTP</name>
        <dbReference type="ChEBI" id="CHEBI:37565"/>
    </ligand>
</feature>
<evidence type="ECO:0000256" key="8">
    <source>
        <dbReference type="ARBA" id="ARBA00022741"/>
    </source>
</evidence>
<comment type="catalytic activity">
    <reaction evidence="17">
        <text>GTP + H2O = GDP + phosphate + H(+)</text>
        <dbReference type="Rhea" id="RHEA:19669"/>
        <dbReference type="ChEBI" id="CHEBI:15377"/>
        <dbReference type="ChEBI" id="CHEBI:15378"/>
        <dbReference type="ChEBI" id="CHEBI:37565"/>
        <dbReference type="ChEBI" id="CHEBI:43474"/>
        <dbReference type="ChEBI" id="CHEBI:58189"/>
    </reaction>
</comment>
<keyword evidence="14 20" id="KW-0342">GTP-binding</keyword>
<accession>A0A8E2JFY1</accession>
<evidence type="ECO:0000256" key="18">
    <source>
        <dbReference type="PIRSR" id="PIRSR606687-1"/>
    </source>
</evidence>
<evidence type="ECO:0000256" key="19">
    <source>
        <dbReference type="PIRSR" id="PIRSR606687-2"/>
    </source>
</evidence>
<dbReference type="GO" id="GO:0005789">
    <property type="term" value="C:endoplasmic reticulum membrane"/>
    <property type="evidence" value="ECO:0007669"/>
    <property type="project" value="UniProtKB-SubCell"/>
</dbReference>
<dbReference type="GO" id="GO:0016192">
    <property type="term" value="P:vesicle-mediated transport"/>
    <property type="evidence" value="ECO:0007669"/>
    <property type="project" value="UniProtKB-KW"/>
</dbReference>
<keyword evidence="18" id="KW-0479">Metal-binding</keyword>
<evidence type="ECO:0000256" key="2">
    <source>
        <dbReference type="ARBA" id="ARBA00004299"/>
    </source>
</evidence>
<evidence type="ECO:0000256" key="4">
    <source>
        <dbReference type="ARBA" id="ARBA00007507"/>
    </source>
</evidence>
<evidence type="ECO:0000256" key="11">
    <source>
        <dbReference type="ARBA" id="ARBA00022892"/>
    </source>
</evidence>
<feature type="binding site" evidence="21">
    <location>
        <position position="34"/>
    </location>
    <ligand>
        <name>Mg(2+)</name>
        <dbReference type="ChEBI" id="CHEBI:18420"/>
    </ligand>
</feature>
<evidence type="ECO:0000256" key="20">
    <source>
        <dbReference type="PIRSR" id="PIRSR606689-1"/>
    </source>
</evidence>
<keyword evidence="9" id="KW-0378">Hydrolase</keyword>
<feature type="binding site" evidence="21">
    <location>
        <position position="51"/>
    </location>
    <ligand>
        <name>Mg(2+)</name>
        <dbReference type="ChEBI" id="CHEBI:18420"/>
    </ligand>
</feature>
<sequence length="191" mass="21904">MWITKWLWDVFESLGLWKKHAKLLMMGLDNAGKTTLLHLLMNDRIEVVQPTLYPSTEEFTFENCKFTAYDLGSSNSFRNRRLWKDYFPVISGIVFIVDAADPERFEEGKEEIQALLRADTLSSTPILVLGNKTDLPMAVSKDELRHELGLHDTTNDIAPIESVQPPVEVFMCSVVCRQGYQEGLQWLSQHV</sequence>
<evidence type="ECO:0000256" key="6">
    <source>
        <dbReference type="ARBA" id="ARBA00021124"/>
    </source>
</evidence>
<comment type="similarity">
    <text evidence="4 22">Belongs to the small GTPase superfamily. SAR1 family.</text>
</comment>
<feature type="binding site" evidence="19">
    <location>
        <position position="32"/>
    </location>
    <ligand>
        <name>GTP</name>
        <dbReference type="ChEBI" id="CHEBI:37565"/>
    </ligand>
</feature>
<dbReference type="GO" id="GO:0000139">
    <property type="term" value="C:Golgi membrane"/>
    <property type="evidence" value="ECO:0007669"/>
    <property type="project" value="UniProtKB-SubCell"/>
</dbReference>
<organism evidence="23 24">
    <name type="scientific">Lepidopterella palustris CBS 459.81</name>
    <dbReference type="NCBI Taxonomy" id="1314670"/>
    <lineage>
        <taxon>Eukaryota</taxon>
        <taxon>Fungi</taxon>
        <taxon>Dikarya</taxon>
        <taxon>Ascomycota</taxon>
        <taxon>Pezizomycotina</taxon>
        <taxon>Dothideomycetes</taxon>
        <taxon>Pleosporomycetidae</taxon>
        <taxon>Mytilinidiales</taxon>
        <taxon>Argynnaceae</taxon>
        <taxon>Lepidopterella</taxon>
    </lineage>
</organism>
<evidence type="ECO:0000256" key="5">
    <source>
        <dbReference type="ARBA" id="ARBA00019961"/>
    </source>
</evidence>
<evidence type="ECO:0000256" key="16">
    <source>
        <dbReference type="ARBA" id="ARBA00023329"/>
    </source>
</evidence>
<dbReference type="PROSITE" id="PS51422">
    <property type="entry name" value="SAR1"/>
    <property type="match status" value="1"/>
</dbReference>
<feature type="binding site" evidence="20">
    <location>
        <begin position="131"/>
        <end position="134"/>
    </location>
    <ligand>
        <name>GTP</name>
        <dbReference type="ChEBI" id="CHEBI:37565"/>
    </ligand>
</feature>
<evidence type="ECO:0000256" key="14">
    <source>
        <dbReference type="ARBA" id="ARBA00023134"/>
    </source>
</evidence>
<evidence type="ECO:0000256" key="9">
    <source>
        <dbReference type="ARBA" id="ARBA00022801"/>
    </source>
</evidence>
<feature type="binding site" evidence="19">
    <location>
        <position position="34"/>
    </location>
    <ligand>
        <name>GTP</name>
        <dbReference type="ChEBI" id="CHEBI:37565"/>
    </ligand>
</feature>
<keyword evidence="15" id="KW-0472">Membrane</keyword>
<gene>
    <name evidence="23" type="ORF">K432DRAFT_381601</name>
</gene>
<feature type="binding site" evidence="19">
    <location>
        <position position="134"/>
    </location>
    <ligand>
        <name>GTP</name>
        <dbReference type="ChEBI" id="CHEBI:37565"/>
    </ligand>
</feature>
<evidence type="ECO:0000313" key="24">
    <source>
        <dbReference type="Proteomes" id="UP000250266"/>
    </source>
</evidence>
<evidence type="ECO:0000256" key="22">
    <source>
        <dbReference type="RuleBase" id="RU003926"/>
    </source>
</evidence>
<evidence type="ECO:0000256" key="3">
    <source>
        <dbReference type="ARBA" id="ARBA00004397"/>
    </source>
</evidence>
<evidence type="ECO:0000313" key="23">
    <source>
        <dbReference type="EMBL" id="OCK81104.1"/>
    </source>
</evidence>
<dbReference type="Pfam" id="PF00025">
    <property type="entry name" value="Arf"/>
    <property type="match status" value="1"/>
</dbReference>
<evidence type="ECO:0000256" key="17">
    <source>
        <dbReference type="ARBA" id="ARBA00048548"/>
    </source>
</evidence>
<dbReference type="PRINTS" id="PR00328">
    <property type="entry name" value="SAR1GTPBP"/>
</dbReference>
<feature type="binding site" evidence="19">
    <location>
        <position position="175"/>
    </location>
    <ligand>
        <name>GTP</name>
        <dbReference type="ChEBI" id="CHEBI:37565"/>
    </ligand>
</feature>
<dbReference type="Proteomes" id="UP000250266">
    <property type="component" value="Unassembled WGS sequence"/>
</dbReference>
<keyword evidence="8 19" id="KW-0547">Nucleotide-binding</keyword>
<dbReference type="GO" id="GO:0046872">
    <property type="term" value="F:metal ion binding"/>
    <property type="evidence" value="ECO:0007669"/>
    <property type="project" value="UniProtKB-KW"/>
</dbReference>
<comment type="subcellular location">
    <subcellularLocation>
        <location evidence="2">Cytoplasmic vesicle</location>
        <location evidence="2">COPII-coated vesicle membrane</location>
        <topology evidence="2">Peripheral membrane protein</topology>
        <orientation evidence="2">Cytoplasmic side</orientation>
    </subcellularLocation>
    <subcellularLocation>
        <location evidence="3">Endoplasmic reticulum membrane</location>
        <topology evidence="3">Peripheral membrane protein</topology>
        <orientation evidence="3">Cytoplasmic side</orientation>
    </subcellularLocation>
    <subcellularLocation>
        <location evidence="1">Golgi apparatus membrane</location>
        <topology evidence="1">Peripheral membrane protein</topology>
        <orientation evidence="1">Cytoplasmic side</orientation>
    </subcellularLocation>
</comment>
<dbReference type="GO" id="GO:0012507">
    <property type="term" value="C:ER to Golgi transport vesicle membrane"/>
    <property type="evidence" value="ECO:0007669"/>
    <property type="project" value="UniProtKB-SubCell"/>
</dbReference>
<evidence type="ECO:0000256" key="12">
    <source>
        <dbReference type="ARBA" id="ARBA00022927"/>
    </source>
</evidence>
<keyword evidence="7 22" id="KW-0813">Transport</keyword>
<dbReference type="InterPro" id="IPR027417">
    <property type="entry name" value="P-loop_NTPase"/>
</dbReference>
<keyword evidence="10 22" id="KW-0256">Endoplasmic reticulum</keyword>
<evidence type="ECO:0000256" key="13">
    <source>
        <dbReference type="ARBA" id="ARBA00023034"/>
    </source>
</evidence>
<proteinExistence type="inferred from homology"/>
<feature type="binding site" evidence="19">
    <location>
        <position position="30"/>
    </location>
    <ligand>
        <name>GTP</name>
        <dbReference type="ChEBI" id="CHEBI:37565"/>
    </ligand>
</feature>
<keyword evidence="13 22" id="KW-0333">Golgi apparatus</keyword>
<dbReference type="FunFam" id="3.40.50.300:FF:000161">
    <property type="entry name" value="Small COPII coat GTPase"/>
    <property type="match status" value="1"/>
</dbReference>
<keyword evidence="11 22" id="KW-0931">ER-Golgi transport</keyword>
<keyword evidence="18" id="KW-0460">Magnesium</keyword>
<name>A0A8E2JFY1_9PEZI</name>
<dbReference type="EMBL" id="KV744933">
    <property type="protein sequence ID" value="OCK81104.1"/>
    <property type="molecule type" value="Genomic_DNA"/>
</dbReference>
<dbReference type="PANTHER" id="PTHR45684">
    <property type="entry name" value="RE74312P"/>
    <property type="match status" value="1"/>
</dbReference>
<keyword evidence="16" id="KW-0968">Cytoplasmic vesicle</keyword>
<evidence type="ECO:0000256" key="1">
    <source>
        <dbReference type="ARBA" id="ARBA00004255"/>
    </source>
</evidence>
<dbReference type="AlphaFoldDB" id="A0A8E2JFY1"/>
<dbReference type="OrthoDB" id="2011769at2759"/>
<dbReference type="Gene3D" id="3.40.50.300">
    <property type="entry name" value="P-loop containing nucleotide triphosphate hydrolases"/>
    <property type="match status" value="1"/>
</dbReference>
<dbReference type="InterPro" id="IPR006687">
    <property type="entry name" value="Small_GTPase_SAR1"/>
</dbReference>
<protein>
    <recommendedName>
        <fullName evidence="6">Small COPII coat GTPase SAR1</fullName>
    </recommendedName>
    <alternativeName>
        <fullName evidence="5">Small COPII coat GTPase sar1</fullName>
    </alternativeName>
</protein>
<dbReference type="NCBIfam" id="TIGR00231">
    <property type="entry name" value="small_GTP"/>
    <property type="match status" value="1"/>
</dbReference>
<dbReference type="PROSITE" id="PS51417">
    <property type="entry name" value="ARF"/>
    <property type="match status" value="1"/>
</dbReference>
<dbReference type="GO" id="GO:0006886">
    <property type="term" value="P:intracellular protein transport"/>
    <property type="evidence" value="ECO:0007669"/>
    <property type="project" value="InterPro"/>
</dbReference>
<feature type="binding site" evidence="20">
    <location>
        <begin position="27"/>
        <end position="34"/>
    </location>
    <ligand>
        <name>GTP</name>
        <dbReference type="ChEBI" id="CHEBI:37565"/>
    </ligand>
</feature>
<dbReference type="CDD" id="cd00879">
    <property type="entry name" value="Sar1"/>
    <property type="match status" value="1"/>
</dbReference>
<feature type="binding site" evidence="19">
    <location>
        <position position="33"/>
    </location>
    <ligand>
        <name>GTP</name>
        <dbReference type="ChEBI" id="CHEBI:37565"/>
    </ligand>
</feature>
<feature type="binding site" evidence="19">
    <location>
        <position position="131"/>
    </location>
    <ligand>
        <name>GTP</name>
        <dbReference type="ChEBI" id="CHEBI:37565"/>
    </ligand>
</feature>
<dbReference type="SMART" id="SM00177">
    <property type="entry name" value="ARF"/>
    <property type="match status" value="1"/>
</dbReference>
<dbReference type="SUPFAM" id="SSF52540">
    <property type="entry name" value="P-loop containing nucleoside triphosphate hydrolases"/>
    <property type="match status" value="1"/>
</dbReference>
<reference evidence="23 24" key="1">
    <citation type="journal article" date="2016" name="Nat. Commun.">
        <title>Ectomycorrhizal ecology is imprinted in the genome of the dominant symbiotic fungus Cenococcum geophilum.</title>
        <authorList>
            <consortium name="DOE Joint Genome Institute"/>
            <person name="Peter M."/>
            <person name="Kohler A."/>
            <person name="Ohm R.A."/>
            <person name="Kuo A."/>
            <person name="Krutzmann J."/>
            <person name="Morin E."/>
            <person name="Arend M."/>
            <person name="Barry K.W."/>
            <person name="Binder M."/>
            <person name="Choi C."/>
            <person name="Clum A."/>
            <person name="Copeland A."/>
            <person name="Grisel N."/>
            <person name="Haridas S."/>
            <person name="Kipfer T."/>
            <person name="LaButti K."/>
            <person name="Lindquist E."/>
            <person name="Lipzen A."/>
            <person name="Maire R."/>
            <person name="Meier B."/>
            <person name="Mihaltcheva S."/>
            <person name="Molinier V."/>
            <person name="Murat C."/>
            <person name="Poggeler S."/>
            <person name="Quandt C.A."/>
            <person name="Sperisen C."/>
            <person name="Tritt A."/>
            <person name="Tisserant E."/>
            <person name="Crous P.W."/>
            <person name="Henrissat B."/>
            <person name="Nehls U."/>
            <person name="Egli S."/>
            <person name="Spatafora J.W."/>
            <person name="Grigoriev I.V."/>
            <person name="Martin F.M."/>
        </authorList>
    </citation>
    <scope>NUCLEOTIDE SEQUENCE [LARGE SCALE GENOMIC DNA]</scope>
    <source>
        <strain evidence="23 24">CBS 459.81</strain>
    </source>
</reference>
<dbReference type="SMART" id="SM00178">
    <property type="entry name" value="SAR"/>
    <property type="match status" value="1"/>
</dbReference>
<dbReference type="InterPro" id="IPR006689">
    <property type="entry name" value="Small_GTPase_ARF/SAR"/>
</dbReference>
<dbReference type="GO" id="GO:0005525">
    <property type="term" value="F:GTP binding"/>
    <property type="evidence" value="ECO:0007669"/>
    <property type="project" value="UniProtKB-KW"/>
</dbReference>
<feature type="binding site" evidence="18">
    <location>
        <position position="29"/>
    </location>
    <ligand>
        <name>Mg(2+)</name>
        <dbReference type="ChEBI" id="CHEBI:18420"/>
    </ligand>
</feature>
<evidence type="ECO:0000256" key="15">
    <source>
        <dbReference type="ARBA" id="ARBA00023136"/>
    </source>
</evidence>
<evidence type="ECO:0000256" key="7">
    <source>
        <dbReference type="ARBA" id="ARBA00022448"/>
    </source>
</evidence>
<dbReference type="GO" id="GO:0003924">
    <property type="term" value="F:GTPase activity"/>
    <property type="evidence" value="ECO:0007669"/>
    <property type="project" value="InterPro"/>
</dbReference>
<keyword evidence="12 22" id="KW-0653">Protein transport</keyword>
<dbReference type="InterPro" id="IPR005225">
    <property type="entry name" value="Small_GTP-bd"/>
</dbReference>
<feature type="binding site" evidence="19">
    <location>
        <position position="132"/>
    </location>
    <ligand>
        <name>GTP</name>
        <dbReference type="ChEBI" id="CHEBI:37565"/>
    </ligand>
</feature>
<evidence type="ECO:0000256" key="10">
    <source>
        <dbReference type="ARBA" id="ARBA00022824"/>
    </source>
</evidence>
<evidence type="ECO:0000256" key="21">
    <source>
        <dbReference type="PIRSR" id="PIRSR606689-2"/>
    </source>
</evidence>